<evidence type="ECO:0000259" key="8">
    <source>
        <dbReference type="PROSITE" id="PS51294"/>
    </source>
</evidence>
<feature type="compositionally biased region" description="Polar residues" evidence="7">
    <location>
        <begin position="406"/>
        <end position="425"/>
    </location>
</feature>
<gene>
    <name evidence="9" type="ORF">RHSIM_Rhsim01G0261200</name>
</gene>
<feature type="compositionally biased region" description="Low complexity" evidence="7">
    <location>
        <begin position="13"/>
        <end position="22"/>
    </location>
</feature>
<dbReference type="InterPro" id="IPR025756">
    <property type="entry name" value="Myb_CC_LHEQLE"/>
</dbReference>
<comment type="similarity">
    <text evidence="2">Belongs to the MYB-CC family.</text>
</comment>
<sequence>MEARPTFLSIQRSSGGELSNLGASGALSSSLPVLPYGLEEKYPKLPDSQQVSVERELNSTSMAHRSSLPSNSGVVGPLFSSTSGFSSNLQFSSAAPPEKHSRKSPFISQLSNSGSSMTLTHCDSRMLQTTTSSDNGSICADSLPSIVDYPANTPARNGQIGSNNDGGCDMATEDVSSRKEWQDWLLINDDDSFTSSWNDFFSDNNVEAPEPKMEYQVAKPTNVSAPQPLVLHQIPVPFGESTGVVNSSSSANGVPTKPRMRWTPELHEAFVEAVNKLGGGDKATPKGVLKLMKVEGLTIYHVKSHLQLENVFFVELQKYRTARYRPESSDGFSEKKLTPIEELASLDLKTGIELTEALRLQMDVQKRLHEQLEIQRNLQLQIEEQGKYLQMMFEKQYKSVDVLNKTSSVESPSGETKDVTPNSPAKSEPRISKLDHEESEDAGVDATVTMAPVQVSRNSGEKQKLSESEVSEDVEAHDPVGSSSQPAKRAKSGE</sequence>
<dbReference type="FunFam" id="1.10.10.60:FF:000002">
    <property type="entry name" value="Myb family transcription factor"/>
    <property type="match status" value="1"/>
</dbReference>
<reference evidence="9" key="1">
    <citation type="submission" date="2019-11" db="EMBL/GenBank/DDBJ databases">
        <authorList>
            <person name="Liu Y."/>
            <person name="Hou J."/>
            <person name="Li T.-Q."/>
            <person name="Guan C.-H."/>
            <person name="Wu X."/>
            <person name="Wu H.-Z."/>
            <person name="Ling F."/>
            <person name="Zhang R."/>
            <person name="Shi X.-G."/>
            <person name="Ren J.-P."/>
            <person name="Chen E.-F."/>
            <person name="Sun J.-M."/>
        </authorList>
    </citation>
    <scope>NUCLEOTIDE SEQUENCE</scope>
    <source>
        <strain evidence="9">Adult_tree_wgs_1</strain>
        <tissue evidence="9">Leaves</tissue>
    </source>
</reference>
<dbReference type="InterPro" id="IPR001005">
    <property type="entry name" value="SANT/Myb"/>
</dbReference>
<evidence type="ECO:0000256" key="4">
    <source>
        <dbReference type="ARBA" id="ARBA00023054"/>
    </source>
</evidence>
<comment type="caution">
    <text evidence="9">The sequence shown here is derived from an EMBL/GenBank/DDBJ whole genome shotgun (WGS) entry which is preliminary data.</text>
</comment>
<dbReference type="EMBL" id="WJXA01000001">
    <property type="protein sequence ID" value="KAF7153954.1"/>
    <property type="molecule type" value="Genomic_DNA"/>
</dbReference>
<dbReference type="PANTHER" id="PTHR31499">
    <property type="entry name" value="MYB FAMILY TRANSCRIPTION FACTOR PHL11"/>
    <property type="match status" value="1"/>
</dbReference>
<keyword evidence="5" id="KW-0804">Transcription</keyword>
<keyword evidence="10" id="KW-1185">Reference proteome</keyword>
<dbReference type="PROSITE" id="PS51294">
    <property type="entry name" value="HTH_MYB"/>
    <property type="match status" value="1"/>
</dbReference>
<dbReference type="InterPro" id="IPR009057">
    <property type="entry name" value="Homeodomain-like_sf"/>
</dbReference>
<dbReference type="InterPro" id="IPR006447">
    <property type="entry name" value="Myb_dom_plants"/>
</dbReference>
<dbReference type="GO" id="GO:0003677">
    <property type="term" value="F:DNA binding"/>
    <property type="evidence" value="ECO:0007669"/>
    <property type="project" value="InterPro"/>
</dbReference>
<dbReference type="InterPro" id="IPR046955">
    <property type="entry name" value="PHR1-like"/>
</dbReference>
<dbReference type="Pfam" id="PF14379">
    <property type="entry name" value="Myb_CC_LHEQLE"/>
    <property type="match status" value="1"/>
</dbReference>
<dbReference type="SUPFAM" id="SSF46689">
    <property type="entry name" value="Homeodomain-like"/>
    <property type="match status" value="1"/>
</dbReference>
<evidence type="ECO:0000256" key="3">
    <source>
        <dbReference type="ARBA" id="ARBA00023015"/>
    </source>
</evidence>
<feature type="region of interest" description="Disordered" evidence="7">
    <location>
        <begin position="89"/>
        <end position="113"/>
    </location>
</feature>
<accession>A0A834HNP1</accession>
<dbReference type="OrthoDB" id="551907at2759"/>
<feature type="domain" description="HTH myb-type" evidence="8">
    <location>
        <begin position="255"/>
        <end position="314"/>
    </location>
</feature>
<evidence type="ECO:0000313" key="9">
    <source>
        <dbReference type="EMBL" id="KAF7153954.1"/>
    </source>
</evidence>
<keyword evidence="3" id="KW-0805">Transcription regulation</keyword>
<name>A0A834HNP1_RHOSS</name>
<dbReference type="InterPro" id="IPR017930">
    <property type="entry name" value="Myb_dom"/>
</dbReference>
<keyword evidence="6" id="KW-0539">Nucleus</keyword>
<comment type="subcellular location">
    <subcellularLocation>
        <location evidence="1">Nucleus</location>
    </subcellularLocation>
</comment>
<dbReference type="GO" id="GO:0005634">
    <property type="term" value="C:nucleus"/>
    <property type="evidence" value="ECO:0007669"/>
    <property type="project" value="UniProtKB-SubCell"/>
</dbReference>
<keyword evidence="4" id="KW-0175">Coiled coil</keyword>
<dbReference type="Pfam" id="PF00249">
    <property type="entry name" value="Myb_DNA-binding"/>
    <property type="match status" value="1"/>
</dbReference>
<organism evidence="9 10">
    <name type="scientific">Rhododendron simsii</name>
    <name type="common">Sims's rhododendron</name>
    <dbReference type="NCBI Taxonomy" id="118357"/>
    <lineage>
        <taxon>Eukaryota</taxon>
        <taxon>Viridiplantae</taxon>
        <taxon>Streptophyta</taxon>
        <taxon>Embryophyta</taxon>
        <taxon>Tracheophyta</taxon>
        <taxon>Spermatophyta</taxon>
        <taxon>Magnoliopsida</taxon>
        <taxon>eudicotyledons</taxon>
        <taxon>Gunneridae</taxon>
        <taxon>Pentapetalae</taxon>
        <taxon>asterids</taxon>
        <taxon>Ericales</taxon>
        <taxon>Ericaceae</taxon>
        <taxon>Ericoideae</taxon>
        <taxon>Rhodoreae</taxon>
        <taxon>Rhododendron</taxon>
    </lineage>
</organism>
<protein>
    <recommendedName>
        <fullName evidence="8">HTH myb-type domain-containing protein</fullName>
    </recommendedName>
</protein>
<dbReference type="NCBIfam" id="TIGR01557">
    <property type="entry name" value="myb_SHAQKYF"/>
    <property type="match status" value="1"/>
</dbReference>
<evidence type="ECO:0000256" key="2">
    <source>
        <dbReference type="ARBA" id="ARBA00006783"/>
    </source>
</evidence>
<evidence type="ECO:0000256" key="1">
    <source>
        <dbReference type="ARBA" id="ARBA00004123"/>
    </source>
</evidence>
<dbReference type="PANTHER" id="PTHR31499:SF80">
    <property type="entry name" value="HTH MYB-TYPE DOMAIN-CONTAINING PROTEIN"/>
    <property type="match status" value="1"/>
</dbReference>
<dbReference type="GO" id="GO:0003700">
    <property type="term" value="F:DNA-binding transcription factor activity"/>
    <property type="evidence" value="ECO:0007669"/>
    <property type="project" value="InterPro"/>
</dbReference>
<evidence type="ECO:0000256" key="6">
    <source>
        <dbReference type="ARBA" id="ARBA00023242"/>
    </source>
</evidence>
<dbReference type="Gene3D" id="1.10.10.60">
    <property type="entry name" value="Homeodomain-like"/>
    <property type="match status" value="1"/>
</dbReference>
<proteinExistence type="inferred from homology"/>
<dbReference type="AlphaFoldDB" id="A0A834HNP1"/>
<dbReference type="Proteomes" id="UP000626092">
    <property type="component" value="Unassembled WGS sequence"/>
</dbReference>
<evidence type="ECO:0000313" key="10">
    <source>
        <dbReference type="Proteomes" id="UP000626092"/>
    </source>
</evidence>
<feature type="region of interest" description="Disordered" evidence="7">
    <location>
        <begin position="1"/>
        <end position="22"/>
    </location>
</feature>
<feature type="region of interest" description="Disordered" evidence="7">
    <location>
        <begin position="406"/>
        <end position="494"/>
    </location>
</feature>
<evidence type="ECO:0000256" key="5">
    <source>
        <dbReference type="ARBA" id="ARBA00023163"/>
    </source>
</evidence>
<feature type="compositionally biased region" description="Basic and acidic residues" evidence="7">
    <location>
        <begin position="427"/>
        <end position="436"/>
    </location>
</feature>
<evidence type="ECO:0000256" key="7">
    <source>
        <dbReference type="SAM" id="MobiDB-lite"/>
    </source>
</evidence>